<dbReference type="Gene3D" id="3.40.50.620">
    <property type="entry name" value="HUPs"/>
    <property type="match status" value="1"/>
</dbReference>
<dbReference type="Proteomes" id="UP000287239">
    <property type="component" value="Unassembled WGS sequence"/>
</dbReference>
<comment type="similarity">
    <text evidence="1 2">Belongs to the universal stress protein A family.</text>
</comment>
<gene>
    <name evidence="4" type="ORF">CBF35_10290</name>
</gene>
<evidence type="ECO:0000313" key="5">
    <source>
        <dbReference type="Proteomes" id="UP000287239"/>
    </source>
</evidence>
<keyword evidence="2" id="KW-0963">Cytoplasm</keyword>
<comment type="caution">
    <text evidence="4">The sequence shown here is derived from an EMBL/GenBank/DDBJ whole genome shotgun (WGS) entry which is preliminary data.</text>
</comment>
<dbReference type="CDD" id="cd00293">
    <property type="entry name" value="USP-like"/>
    <property type="match status" value="1"/>
</dbReference>
<dbReference type="PRINTS" id="PR01438">
    <property type="entry name" value="UNVRSLSTRESS"/>
</dbReference>
<name>A0A429ZKX3_9ENTE</name>
<feature type="domain" description="UspA" evidence="3">
    <location>
        <begin position="7"/>
        <end position="148"/>
    </location>
</feature>
<dbReference type="AlphaFoldDB" id="A0A429ZKX3"/>
<dbReference type="RefSeq" id="WP_126780813.1">
    <property type="nucleotide sequence ID" value="NZ_CAUQJP010000105.1"/>
</dbReference>
<proteinExistence type="inferred from homology"/>
<dbReference type="SUPFAM" id="SSF52402">
    <property type="entry name" value="Adenine nucleotide alpha hydrolases-like"/>
    <property type="match status" value="1"/>
</dbReference>
<reference evidence="4 5" key="1">
    <citation type="submission" date="2017-05" db="EMBL/GenBank/DDBJ databases">
        <title>Vagococcus spp. assemblies.</title>
        <authorList>
            <person name="Gulvik C.A."/>
        </authorList>
    </citation>
    <scope>NUCLEOTIDE SEQUENCE [LARGE SCALE GENOMIC DNA]</scope>
    <source>
        <strain evidence="4 5">NCFB 2777</strain>
    </source>
</reference>
<evidence type="ECO:0000259" key="3">
    <source>
        <dbReference type="Pfam" id="PF00582"/>
    </source>
</evidence>
<sequence length="153" mass="16889">MLETQEYQGILVGIDGSPQAREAFDKALAVAKRNNAKIVVAHIIENRLYGNMGYSLTNADLIQQETDRSKEMLEEYQTYAKTKGCDTVETILAFGSPKVLMAEELPAKYNIDLIMVGQSGLSAVEKFVMGSVSDYVIRHAPCDVLVVRPTDSK</sequence>
<evidence type="ECO:0000256" key="2">
    <source>
        <dbReference type="PIRNR" id="PIRNR006276"/>
    </source>
</evidence>
<dbReference type="PANTHER" id="PTHR46268:SF6">
    <property type="entry name" value="UNIVERSAL STRESS PROTEIN UP12"/>
    <property type="match status" value="1"/>
</dbReference>
<comment type="subcellular location">
    <subcellularLocation>
        <location evidence="2">Cytoplasm</location>
    </subcellularLocation>
</comment>
<dbReference type="GeneID" id="98568762"/>
<evidence type="ECO:0000313" key="4">
    <source>
        <dbReference type="EMBL" id="RST94350.1"/>
    </source>
</evidence>
<evidence type="ECO:0000256" key="1">
    <source>
        <dbReference type="ARBA" id="ARBA00008791"/>
    </source>
</evidence>
<keyword evidence="5" id="KW-1185">Reference proteome</keyword>
<protein>
    <recommendedName>
        <fullName evidence="2">Universal stress protein</fullName>
    </recommendedName>
</protein>
<dbReference type="GO" id="GO:0005737">
    <property type="term" value="C:cytoplasm"/>
    <property type="evidence" value="ECO:0007669"/>
    <property type="project" value="UniProtKB-SubCell"/>
</dbReference>
<dbReference type="OrthoDB" id="9789668at2"/>
<dbReference type="InterPro" id="IPR006015">
    <property type="entry name" value="Universal_stress_UspA"/>
</dbReference>
<dbReference type="EMBL" id="NGJU01000015">
    <property type="protein sequence ID" value="RST94350.1"/>
    <property type="molecule type" value="Genomic_DNA"/>
</dbReference>
<accession>A0A429ZKX3</accession>
<dbReference type="PANTHER" id="PTHR46268">
    <property type="entry name" value="STRESS RESPONSE PROTEIN NHAX"/>
    <property type="match status" value="1"/>
</dbReference>
<dbReference type="InterPro" id="IPR014729">
    <property type="entry name" value="Rossmann-like_a/b/a_fold"/>
</dbReference>
<dbReference type="InterPro" id="IPR006016">
    <property type="entry name" value="UspA"/>
</dbReference>
<organism evidence="4 5">
    <name type="scientific">Vagococcus salmoninarum</name>
    <dbReference type="NCBI Taxonomy" id="2739"/>
    <lineage>
        <taxon>Bacteria</taxon>
        <taxon>Bacillati</taxon>
        <taxon>Bacillota</taxon>
        <taxon>Bacilli</taxon>
        <taxon>Lactobacillales</taxon>
        <taxon>Enterococcaceae</taxon>
        <taxon>Vagococcus</taxon>
    </lineage>
</organism>
<dbReference type="PIRSF" id="PIRSF006276">
    <property type="entry name" value="UspA"/>
    <property type="match status" value="1"/>
</dbReference>
<dbReference type="Pfam" id="PF00582">
    <property type="entry name" value="Usp"/>
    <property type="match status" value="1"/>
</dbReference>